<dbReference type="Pfam" id="PF00023">
    <property type="entry name" value="Ank"/>
    <property type="match status" value="1"/>
</dbReference>
<feature type="repeat" description="ANK" evidence="3">
    <location>
        <begin position="282"/>
        <end position="314"/>
    </location>
</feature>
<sequence>MPPPTRLEIAEPWNYVAEKPSEVIACVCEPGDVLYVPQAWWRSMWNLDDLSLGMGWEGADHGDSDWDEAMHAVADGDLQLLKSLDPQVSQEMMYLAARTGDEEVVAYLLSRLSHPSDIHWGTVAAAAAISGHQSALSLLRKGVASHGTVWHPWVLHAAVLCGQLATVEALLADGAAPKATDALTADESAPDHFIQDGIPWTPLHLACWNGHEDVVNALLKASGGSDLDFVGKETAPVPMWRPASSISAGASPLHLAALRGHPQVLQHLLDAAPELADAVDASEATPLHRAAQGGDMEVVQQLLLQGADPGAKTGDAGLTPWQVAEAHGFPGVTSSSASGGLDEH</sequence>
<dbReference type="SMART" id="SM00248">
    <property type="entry name" value="ANK"/>
    <property type="match status" value="5"/>
</dbReference>
<evidence type="ECO:0000256" key="1">
    <source>
        <dbReference type="ARBA" id="ARBA00022737"/>
    </source>
</evidence>
<gene>
    <name evidence="5" type="ORF">CCMP2556_LOCUS7958</name>
</gene>
<evidence type="ECO:0000256" key="3">
    <source>
        <dbReference type="PROSITE-ProRule" id="PRU00023"/>
    </source>
</evidence>
<dbReference type="PANTHER" id="PTHR24198">
    <property type="entry name" value="ANKYRIN REPEAT AND PROTEIN KINASE DOMAIN-CONTAINING PROTEIN"/>
    <property type="match status" value="1"/>
</dbReference>
<comment type="caution">
    <text evidence="5">The sequence shown here is derived from an EMBL/GenBank/DDBJ whole genome shotgun (WGS) entry which is preliminary data.</text>
</comment>
<keyword evidence="6" id="KW-1185">Reference proteome</keyword>
<name>A0ABP0IRF3_9DINO</name>
<protein>
    <recommendedName>
        <fullName evidence="4">JmjC domain-containing protein</fullName>
    </recommendedName>
</protein>
<organism evidence="5 6">
    <name type="scientific">Durusdinium trenchii</name>
    <dbReference type="NCBI Taxonomy" id="1381693"/>
    <lineage>
        <taxon>Eukaryota</taxon>
        <taxon>Sar</taxon>
        <taxon>Alveolata</taxon>
        <taxon>Dinophyceae</taxon>
        <taxon>Suessiales</taxon>
        <taxon>Symbiodiniaceae</taxon>
        <taxon>Durusdinium</taxon>
    </lineage>
</organism>
<dbReference type="InterPro" id="IPR002110">
    <property type="entry name" value="Ankyrin_rpt"/>
</dbReference>
<dbReference type="PROSITE" id="PS51184">
    <property type="entry name" value="JMJC"/>
    <property type="match status" value="1"/>
</dbReference>
<reference evidence="5 6" key="1">
    <citation type="submission" date="2024-02" db="EMBL/GenBank/DDBJ databases">
        <authorList>
            <person name="Chen Y."/>
            <person name="Shah S."/>
            <person name="Dougan E. K."/>
            <person name="Thang M."/>
            <person name="Chan C."/>
        </authorList>
    </citation>
    <scope>NUCLEOTIDE SEQUENCE [LARGE SCALE GENOMIC DNA]</scope>
</reference>
<evidence type="ECO:0000259" key="4">
    <source>
        <dbReference type="PROSITE" id="PS51184"/>
    </source>
</evidence>
<dbReference type="Pfam" id="PF12796">
    <property type="entry name" value="Ank_2"/>
    <property type="match status" value="1"/>
</dbReference>
<proteinExistence type="predicted"/>
<dbReference type="PROSITE" id="PS50088">
    <property type="entry name" value="ANK_REPEAT"/>
    <property type="match status" value="2"/>
</dbReference>
<dbReference type="PRINTS" id="PR01415">
    <property type="entry name" value="ANKYRIN"/>
</dbReference>
<evidence type="ECO:0000313" key="6">
    <source>
        <dbReference type="Proteomes" id="UP001642484"/>
    </source>
</evidence>
<evidence type="ECO:0000256" key="2">
    <source>
        <dbReference type="ARBA" id="ARBA00023043"/>
    </source>
</evidence>
<feature type="repeat" description="ANK" evidence="3">
    <location>
        <begin position="248"/>
        <end position="275"/>
    </location>
</feature>
<dbReference type="InterPro" id="IPR003347">
    <property type="entry name" value="JmjC_dom"/>
</dbReference>
<dbReference type="InterPro" id="IPR036770">
    <property type="entry name" value="Ankyrin_rpt-contain_sf"/>
</dbReference>
<keyword evidence="1" id="KW-0677">Repeat</keyword>
<dbReference type="PROSITE" id="PS50297">
    <property type="entry name" value="ANK_REP_REGION"/>
    <property type="match status" value="2"/>
</dbReference>
<dbReference type="EMBL" id="CAXAMN010003558">
    <property type="protein sequence ID" value="CAK9005149.1"/>
    <property type="molecule type" value="Genomic_DNA"/>
</dbReference>
<dbReference type="SUPFAM" id="SSF48403">
    <property type="entry name" value="Ankyrin repeat"/>
    <property type="match status" value="1"/>
</dbReference>
<dbReference type="SUPFAM" id="SSF51197">
    <property type="entry name" value="Clavaminate synthase-like"/>
    <property type="match status" value="1"/>
</dbReference>
<dbReference type="PANTHER" id="PTHR24198:SF165">
    <property type="entry name" value="ANKYRIN REPEAT-CONTAINING PROTEIN-RELATED"/>
    <property type="match status" value="1"/>
</dbReference>
<dbReference type="Gene3D" id="2.60.120.650">
    <property type="entry name" value="Cupin"/>
    <property type="match status" value="1"/>
</dbReference>
<accession>A0ABP0IRF3</accession>
<feature type="domain" description="JmjC" evidence="4">
    <location>
        <begin position="1"/>
        <end position="73"/>
    </location>
</feature>
<dbReference type="Proteomes" id="UP001642484">
    <property type="component" value="Unassembled WGS sequence"/>
</dbReference>
<keyword evidence="2 3" id="KW-0040">ANK repeat</keyword>
<dbReference type="Gene3D" id="1.25.40.20">
    <property type="entry name" value="Ankyrin repeat-containing domain"/>
    <property type="match status" value="2"/>
</dbReference>
<evidence type="ECO:0000313" key="5">
    <source>
        <dbReference type="EMBL" id="CAK9005149.1"/>
    </source>
</evidence>